<organism evidence="3 4">
    <name type="scientific">Tistlia consotensis USBA 355</name>
    <dbReference type="NCBI Taxonomy" id="560819"/>
    <lineage>
        <taxon>Bacteria</taxon>
        <taxon>Pseudomonadati</taxon>
        <taxon>Pseudomonadota</taxon>
        <taxon>Alphaproteobacteria</taxon>
        <taxon>Rhodospirillales</taxon>
        <taxon>Rhodovibrionaceae</taxon>
        <taxon>Tistlia</taxon>
    </lineage>
</organism>
<feature type="region of interest" description="Disordered" evidence="1">
    <location>
        <begin position="197"/>
        <end position="218"/>
    </location>
</feature>
<accession>A0A1Y6C5U6</accession>
<reference evidence="3 4" key="1">
    <citation type="submission" date="2017-04" db="EMBL/GenBank/DDBJ databases">
        <authorList>
            <person name="Afonso C.L."/>
            <person name="Miller P.J."/>
            <person name="Scott M.A."/>
            <person name="Spackman E."/>
            <person name="Goraichik I."/>
            <person name="Dimitrov K.M."/>
            <person name="Suarez D.L."/>
            <person name="Swayne D.E."/>
        </authorList>
    </citation>
    <scope>NUCLEOTIDE SEQUENCE [LARGE SCALE GENOMIC DNA]</scope>
    <source>
        <strain evidence="3 4">USBA 355</strain>
    </source>
</reference>
<sequence>MRGILALAVLAVLSACSHDVYTPVTPATNIYSSYTDKIPGHWLATVEPPATGGTIKVTGYICSAHDFPLTADTAYLESVRKTLLNVFEEVETVPAEPLDKEAETLRTAGALGLIRVEHAAIEPRVTFVPGFFVGTAQADADMSARVTVDGPDGRLYGSKVDGRGSATSDGECNAGAPALSQAISKAMLDMMEDLGERLSNAEQLRSLPKTQASSAPTS</sequence>
<dbReference type="EMBL" id="FWZX01000013">
    <property type="protein sequence ID" value="SMF38581.1"/>
    <property type="molecule type" value="Genomic_DNA"/>
</dbReference>
<name>A0A1Y6C5U6_9PROT</name>
<feature type="compositionally biased region" description="Polar residues" evidence="1">
    <location>
        <begin position="200"/>
        <end position="218"/>
    </location>
</feature>
<evidence type="ECO:0008006" key="5">
    <source>
        <dbReference type="Google" id="ProtNLM"/>
    </source>
</evidence>
<dbReference type="AlphaFoldDB" id="A0A1Y6C5U6"/>
<evidence type="ECO:0000256" key="2">
    <source>
        <dbReference type="SAM" id="SignalP"/>
    </source>
</evidence>
<proteinExistence type="predicted"/>
<evidence type="ECO:0000313" key="4">
    <source>
        <dbReference type="Proteomes" id="UP000192917"/>
    </source>
</evidence>
<dbReference type="Proteomes" id="UP000192917">
    <property type="component" value="Unassembled WGS sequence"/>
</dbReference>
<feature type="signal peptide" evidence="2">
    <location>
        <begin position="1"/>
        <end position="17"/>
    </location>
</feature>
<keyword evidence="2" id="KW-0732">Signal</keyword>
<dbReference type="PROSITE" id="PS51257">
    <property type="entry name" value="PROKAR_LIPOPROTEIN"/>
    <property type="match status" value="1"/>
</dbReference>
<keyword evidence="4" id="KW-1185">Reference proteome</keyword>
<evidence type="ECO:0000313" key="3">
    <source>
        <dbReference type="EMBL" id="SMF38581.1"/>
    </source>
</evidence>
<feature type="chain" id="PRO_5012418709" description="Lipoprotein" evidence="2">
    <location>
        <begin position="18"/>
        <end position="218"/>
    </location>
</feature>
<dbReference type="STRING" id="560819.SAMN05428998_11342"/>
<gene>
    <name evidence="3" type="ORF">SAMN05428998_11342</name>
</gene>
<protein>
    <recommendedName>
        <fullName evidence="5">Lipoprotein</fullName>
    </recommendedName>
</protein>
<evidence type="ECO:0000256" key="1">
    <source>
        <dbReference type="SAM" id="MobiDB-lite"/>
    </source>
</evidence>